<proteinExistence type="predicted"/>
<gene>
    <name evidence="4" type="ORF">CLOHYLEM_07142</name>
</gene>
<dbReference type="PRINTS" id="PR00455">
    <property type="entry name" value="HTHTETR"/>
</dbReference>
<dbReference type="STRING" id="553973.CLOHYLEM_07142"/>
<dbReference type="PROSITE" id="PS50977">
    <property type="entry name" value="HTH_TETR_2"/>
    <property type="match status" value="1"/>
</dbReference>
<dbReference type="eggNOG" id="COG1309">
    <property type="taxonomic scope" value="Bacteria"/>
</dbReference>
<dbReference type="InterPro" id="IPR050624">
    <property type="entry name" value="HTH-type_Tx_Regulator"/>
</dbReference>
<organism evidence="4 5">
    <name type="scientific">[Clostridium] hylemonae DSM 15053</name>
    <dbReference type="NCBI Taxonomy" id="553973"/>
    <lineage>
        <taxon>Bacteria</taxon>
        <taxon>Bacillati</taxon>
        <taxon>Bacillota</taxon>
        <taxon>Clostridia</taxon>
        <taxon>Lachnospirales</taxon>
        <taxon>Lachnospiraceae</taxon>
    </lineage>
</organism>
<dbReference type="Proteomes" id="UP000004893">
    <property type="component" value="Unassembled WGS sequence"/>
</dbReference>
<evidence type="ECO:0000256" key="2">
    <source>
        <dbReference type="PROSITE-ProRule" id="PRU00335"/>
    </source>
</evidence>
<dbReference type="InterPro" id="IPR001647">
    <property type="entry name" value="HTH_TetR"/>
</dbReference>
<evidence type="ECO:0000256" key="1">
    <source>
        <dbReference type="ARBA" id="ARBA00023125"/>
    </source>
</evidence>
<name>C0C4X6_9FIRM</name>
<dbReference type="InterPro" id="IPR009057">
    <property type="entry name" value="Homeodomain-like_sf"/>
</dbReference>
<comment type="caution">
    <text evidence="4">The sequence shown here is derived from an EMBL/GenBank/DDBJ whole genome shotgun (WGS) entry which is preliminary data.</text>
</comment>
<keyword evidence="1 2" id="KW-0238">DNA-binding</keyword>
<dbReference type="AlphaFoldDB" id="C0C4X6"/>
<evidence type="ECO:0000259" key="3">
    <source>
        <dbReference type="PROSITE" id="PS50977"/>
    </source>
</evidence>
<evidence type="ECO:0000313" key="5">
    <source>
        <dbReference type="Proteomes" id="UP000004893"/>
    </source>
</evidence>
<dbReference type="Gene3D" id="1.10.357.10">
    <property type="entry name" value="Tetracycline Repressor, domain 2"/>
    <property type="match status" value="1"/>
</dbReference>
<accession>C0C4X6</accession>
<dbReference type="HOGENOM" id="CLU_069356_6_1_9"/>
<keyword evidence="5" id="KW-1185">Reference proteome</keyword>
<dbReference type="PANTHER" id="PTHR43479">
    <property type="entry name" value="ACREF/ENVCD OPERON REPRESSOR-RELATED"/>
    <property type="match status" value="1"/>
</dbReference>
<sequence>MWKAFKMCLYGGSKMQTKKESIGEEILKAAQKEFLLHGYEAASMRVIARKANTTLGNIYHYYPSKESILSEILKEPLEKLAKVTEGHLEQQDKVYSMEELLDALKNMNDLMDYEEFQCLLDERLLILFDLRTTQFVEKREEFVKKFKSHMAWHLGLKDSDSPYIDILTSTFILCIRHVLLEHKDSEDAQKEFIKVFKMLCTGLAVNEEKL</sequence>
<evidence type="ECO:0000313" key="4">
    <source>
        <dbReference type="EMBL" id="EEG72744.1"/>
    </source>
</evidence>
<dbReference type="SUPFAM" id="SSF46689">
    <property type="entry name" value="Homeodomain-like"/>
    <property type="match status" value="1"/>
</dbReference>
<reference evidence="4" key="2">
    <citation type="submission" date="2013-06" db="EMBL/GenBank/DDBJ databases">
        <title>Draft genome sequence of Clostridium hylemonae (DSM 15053).</title>
        <authorList>
            <person name="Sudarsanam P."/>
            <person name="Ley R."/>
            <person name="Guruge J."/>
            <person name="Turnbaugh P.J."/>
            <person name="Mahowald M."/>
            <person name="Liep D."/>
            <person name="Gordon J."/>
        </authorList>
    </citation>
    <scope>NUCLEOTIDE SEQUENCE</scope>
    <source>
        <strain evidence="4">DSM 15053</strain>
    </source>
</reference>
<feature type="domain" description="HTH tetR-type" evidence="3">
    <location>
        <begin position="20"/>
        <end position="80"/>
    </location>
</feature>
<feature type="DNA-binding region" description="H-T-H motif" evidence="2">
    <location>
        <begin position="43"/>
        <end position="62"/>
    </location>
</feature>
<reference evidence="4" key="1">
    <citation type="submission" date="2009-02" db="EMBL/GenBank/DDBJ databases">
        <authorList>
            <person name="Fulton L."/>
            <person name="Clifton S."/>
            <person name="Fulton B."/>
            <person name="Xu J."/>
            <person name="Minx P."/>
            <person name="Pepin K.H."/>
            <person name="Johnson M."/>
            <person name="Bhonagiri V."/>
            <person name="Nash W.E."/>
            <person name="Mardis E.R."/>
            <person name="Wilson R.K."/>
        </authorList>
    </citation>
    <scope>NUCLEOTIDE SEQUENCE [LARGE SCALE GENOMIC DNA]</scope>
    <source>
        <strain evidence="4">DSM 15053</strain>
    </source>
</reference>
<dbReference type="PANTHER" id="PTHR43479:SF11">
    <property type="entry name" value="ACREF_ENVCD OPERON REPRESSOR-RELATED"/>
    <property type="match status" value="1"/>
</dbReference>
<dbReference type="Pfam" id="PF00440">
    <property type="entry name" value="TetR_N"/>
    <property type="match status" value="1"/>
</dbReference>
<dbReference type="EMBL" id="ABYI02000036">
    <property type="protein sequence ID" value="EEG72744.1"/>
    <property type="molecule type" value="Genomic_DNA"/>
</dbReference>
<protein>
    <submittedName>
        <fullName evidence="4">Transcriptional regulator, TetR family</fullName>
    </submittedName>
</protein>
<dbReference type="GO" id="GO:0003677">
    <property type="term" value="F:DNA binding"/>
    <property type="evidence" value="ECO:0007669"/>
    <property type="project" value="UniProtKB-UniRule"/>
</dbReference>